<dbReference type="InterPro" id="IPR038728">
    <property type="entry name" value="YkvI-like"/>
</dbReference>
<feature type="transmembrane region" description="Helical" evidence="1">
    <location>
        <begin position="41"/>
        <end position="61"/>
    </location>
</feature>
<evidence type="ECO:0008006" key="4">
    <source>
        <dbReference type="Google" id="ProtNLM"/>
    </source>
</evidence>
<dbReference type="EMBL" id="AP023415">
    <property type="protein sequence ID" value="BCK78494.1"/>
    <property type="molecule type" value="Genomic_DNA"/>
</dbReference>
<dbReference type="AlphaFoldDB" id="A0A810PRI6"/>
<keyword evidence="1" id="KW-1133">Transmembrane helix</keyword>
<accession>A0A810PRI6</accession>
<organism evidence="2 3">
    <name type="scientific">Vescimonas fastidiosa</name>
    <dbReference type="NCBI Taxonomy" id="2714353"/>
    <lineage>
        <taxon>Bacteria</taxon>
        <taxon>Bacillati</taxon>
        <taxon>Bacillota</taxon>
        <taxon>Clostridia</taxon>
        <taxon>Eubacteriales</taxon>
        <taxon>Oscillospiraceae</taxon>
        <taxon>Vescimonas</taxon>
    </lineage>
</organism>
<dbReference type="PANTHER" id="PTHR37814">
    <property type="entry name" value="CONSERVED MEMBRANE PROTEIN"/>
    <property type="match status" value="1"/>
</dbReference>
<keyword evidence="1" id="KW-0472">Membrane</keyword>
<evidence type="ECO:0000313" key="2">
    <source>
        <dbReference type="EMBL" id="BCK78494.1"/>
    </source>
</evidence>
<proteinExistence type="predicted"/>
<dbReference type="KEGG" id="vfa:MM35RIKEN_06860"/>
<keyword evidence="1" id="KW-0812">Transmembrane</keyword>
<feature type="transmembrane region" description="Helical" evidence="1">
    <location>
        <begin position="114"/>
        <end position="135"/>
    </location>
</feature>
<feature type="transmembrane region" description="Helical" evidence="1">
    <location>
        <begin position="330"/>
        <end position="347"/>
    </location>
</feature>
<name>A0A810PRI6_9FIRM</name>
<feature type="transmembrane region" description="Helical" evidence="1">
    <location>
        <begin position="217"/>
        <end position="242"/>
    </location>
</feature>
<reference evidence="2" key="1">
    <citation type="submission" date="2020-09" db="EMBL/GenBank/DDBJ databases">
        <title>New species isolated from human feces.</title>
        <authorList>
            <person name="Kitahara M."/>
            <person name="Shigeno Y."/>
            <person name="Shime M."/>
            <person name="Matsumoto Y."/>
            <person name="Nakamura S."/>
            <person name="Motooka D."/>
            <person name="Fukuoka S."/>
            <person name="Nishikawa H."/>
            <person name="Benno Y."/>
        </authorList>
    </citation>
    <scope>NUCLEOTIDE SEQUENCE</scope>
    <source>
        <strain evidence="2">MM35</strain>
    </source>
</reference>
<keyword evidence="3" id="KW-1185">Reference proteome</keyword>
<dbReference type="Proteomes" id="UP000681343">
    <property type="component" value="Chromosome"/>
</dbReference>
<dbReference type="RefSeq" id="WP_212819330.1">
    <property type="nucleotide sequence ID" value="NZ_AP023415.1"/>
</dbReference>
<feature type="transmembrane region" description="Helical" evidence="1">
    <location>
        <begin position="87"/>
        <end position="108"/>
    </location>
</feature>
<dbReference type="PANTHER" id="PTHR37814:SF1">
    <property type="entry name" value="MEMBRANE PROTEIN"/>
    <property type="match status" value="1"/>
</dbReference>
<feature type="transmembrane region" description="Helical" evidence="1">
    <location>
        <begin position="262"/>
        <end position="286"/>
    </location>
</feature>
<feature type="transmembrane region" description="Helical" evidence="1">
    <location>
        <begin position="306"/>
        <end position="324"/>
    </location>
</feature>
<evidence type="ECO:0000313" key="3">
    <source>
        <dbReference type="Proteomes" id="UP000681343"/>
    </source>
</evidence>
<evidence type="ECO:0000256" key="1">
    <source>
        <dbReference type="SAM" id="Phobius"/>
    </source>
</evidence>
<feature type="transmembrane region" description="Helical" evidence="1">
    <location>
        <begin position="182"/>
        <end position="205"/>
    </location>
</feature>
<gene>
    <name evidence="2" type="primary">yyaD</name>
    <name evidence="2" type="ORF">MM35RIKEN_06860</name>
</gene>
<protein>
    <recommendedName>
        <fullName evidence="4">Membrane protein YkvI</fullName>
    </recommendedName>
</protein>
<sequence>MKEIKIIPLATAYAGCFLGAGFVSGQELWQFFGEFGVKGYVGLLIACGLLVAFGIVMMRLLQLSGLENVEEVMIPWNVPILRRLSGVILNVFLLGVVIIMTAGVGAAMEQLLSVPSALASAVFVVLLGVVALLGVSGMMKVFSALVPIIVIATLGFAVMSWVEFGTEGILTLPEQAHNNPLMPTWFVAALTYVAYNLLGAIGIMAPLGKYLKGRKTAIFGIALGGLLLAVVAGSVLTSLSGYLDATAAQMPMVALASRLNPALGIVYGMLLLFGMFSNALASLVAFMEYMNSNIRVLNTHRKSTMAVLMVLVWAASLAGFGNLVGTVFPVFGYIGIGIIVCICIHYAQCLRRKKVVKVKNITETDRPQ</sequence>
<feature type="transmembrane region" description="Helical" evidence="1">
    <location>
        <begin position="142"/>
        <end position="162"/>
    </location>
</feature>